<dbReference type="InterPro" id="IPR046350">
    <property type="entry name" value="Cystatin_sf"/>
</dbReference>
<evidence type="ECO:0000313" key="4">
    <source>
        <dbReference type="Proteomes" id="UP001596108"/>
    </source>
</evidence>
<dbReference type="Gene3D" id="3.10.450.40">
    <property type="match status" value="2"/>
</dbReference>
<dbReference type="InterPro" id="IPR041401">
    <property type="entry name" value="TseB-like_dom"/>
</dbReference>
<dbReference type="RefSeq" id="WP_378113754.1">
    <property type="nucleotide sequence ID" value="NZ_JBHSNC010000056.1"/>
</dbReference>
<keyword evidence="1" id="KW-0472">Membrane</keyword>
<dbReference type="Pfam" id="PF17881">
    <property type="entry name" value="TseB"/>
    <property type="match status" value="1"/>
</dbReference>
<gene>
    <name evidence="3" type="ORF">ACFPQ4_20445</name>
</gene>
<keyword evidence="4" id="KW-1185">Reference proteome</keyword>
<protein>
    <submittedName>
        <fullName evidence="3">DUF5590 domain-containing protein</fullName>
    </submittedName>
</protein>
<dbReference type="SUPFAM" id="SSF54403">
    <property type="entry name" value="Cystatin/monellin"/>
    <property type="match status" value="2"/>
</dbReference>
<feature type="domain" description="Cell wall elongation regulator TseB-like" evidence="2">
    <location>
        <begin position="53"/>
        <end position="94"/>
    </location>
</feature>
<reference evidence="4" key="1">
    <citation type="journal article" date="2019" name="Int. J. Syst. Evol. Microbiol.">
        <title>The Global Catalogue of Microorganisms (GCM) 10K type strain sequencing project: providing services to taxonomists for standard genome sequencing and annotation.</title>
        <authorList>
            <consortium name="The Broad Institute Genomics Platform"/>
            <consortium name="The Broad Institute Genome Sequencing Center for Infectious Disease"/>
            <person name="Wu L."/>
            <person name="Ma J."/>
        </authorList>
    </citation>
    <scope>NUCLEOTIDE SEQUENCE [LARGE SCALE GENOMIC DNA]</scope>
    <source>
        <strain evidence="4">CGMCC 1.18578</strain>
    </source>
</reference>
<evidence type="ECO:0000313" key="3">
    <source>
        <dbReference type="EMBL" id="MFC5531793.1"/>
    </source>
</evidence>
<dbReference type="EMBL" id="JBHSNC010000056">
    <property type="protein sequence ID" value="MFC5531793.1"/>
    <property type="molecule type" value="Genomic_DNA"/>
</dbReference>
<keyword evidence="1" id="KW-1133">Transmembrane helix</keyword>
<feature type="transmembrane region" description="Helical" evidence="1">
    <location>
        <begin position="20"/>
        <end position="39"/>
    </location>
</feature>
<keyword evidence="1" id="KW-0812">Transmembrane</keyword>
<name>A0ABW0R3K9_9BACL</name>
<evidence type="ECO:0000256" key="1">
    <source>
        <dbReference type="SAM" id="Phobius"/>
    </source>
</evidence>
<proteinExistence type="predicted"/>
<sequence>MNLSRSESFRRMPRISWLRWIIVIFGFIVFLLVSLALYIRSADSDYRHEERRAVAIAKQQGELTDIDSADLHTWQEKVWIVTGDDAQGETWMIWERQSELLKLKVSENVSKTRMINKFAESHAGEQPNRILPGWFQGAPAWEIRYWSETGNHHEAIDFYSFKDGTKLKTYELPTQRS</sequence>
<organism evidence="3 4">
    <name type="scientific">Cohnella yongneupensis</name>
    <dbReference type="NCBI Taxonomy" id="425006"/>
    <lineage>
        <taxon>Bacteria</taxon>
        <taxon>Bacillati</taxon>
        <taxon>Bacillota</taxon>
        <taxon>Bacilli</taxon>
        <taxon>Bacillales</taxon>
        <taxon>Paenibacillaceae</taxon>
        <taxon>Cohnella</taxon>
    </lineage>
</organism>
<dbReference type="Proteomes" id="UP001596108">
    <property type="component" value="Unassembled WGS sequence"/>
</dbReference>
<comment type="caution">
    <text evidence="3">The sequence shown here is derived from an EMBL/GenBank/DDBJ whole genome shotgun (WGS) entry which is preliminary data.</text>
</comment>
<accession>A0ABW0R3K9</accession>
<evidence type="ECO:0000259" key="2">
    <source>
        <dbReference type="Pfam" id="PF17881"/>
    </source>
</evidence>